<keyword evidence="2" id="KW-1185">Reference proteome</keyword>
<organism evidence="1 2">
    <name type="scientific">Mycolicibacterium arabiense</name>
    <dbReference type="NCBI Taxonomy" id="1286181"/>
    <lineage>
        <taxon>Bacteria</taxon>
        <taxon>Bacillati</taxon>
        <taxon>Actinomycetota</taxon>
        <taxon>Actinomycetes</taxon>
        <taxon>Mycobacteriales</taxon>
        <taxon>Mycobacteriaceae</taxon>
        <taxon>Mycolicibacterium</taxon>
    </lineage>
</organism>
<dbReference type="NCBIfam" id="TIGR03931">
    <property type="entry name" value="T7SS_Rv3446c"/>
    <property type="match status" value="1"/>
</dbReference>
<dbReference type="Proteomes" id="UP000467428">
    <property type="component" value="Chromosome"/>
</dbReference>
<dbReference type="RefSeq" id="WP_163918901.1">
    <property type="nucleotide sequence ID" value="NZ_AP022593.1"/>
</dbReference>
<geneLocation type="plasmid" evidence="2">
    <name>pjcm18538 dna</name>
</geneLocation>
<accession>A0A7I7RYK1</accession>
<reference evidence="1 2" key="1">
    <citation type="journal article" date="2019" name="Emerg. Microbes Infect.">
        <title>Comprehensive subspecies identification of 175 nontuberculous mycobacteria species based on 7547 genomic profiles.</title>
        <authorList>
            <person name="Matsumoto Y."/>
            <person name="Kinjo T."/>
            <person name="Motooka D."/>
            <person name="Nabeya D."/>
            <person name="Jung N."/>
            <person name="Uechi K."/>
            <person name="Horii T."/>
            <person name="Iida T."/>
            <person name="Fujita J."/>
            <person name="Nakamura S."/>
        </authorList>
    </citation>
    <scope>NUCLEOTIDE SEQUENCE [LARGE SCALE GENOMIC DNA]</scope>
    <source>
        <strain evidence="1 2">JCM 18538</strain>
    </source>
</reference>
<gene>
    <name evidence="1" type="ORF">MARA_26990</name>
</gene>
<dbReference type="AlphaFoldDB" id="A0A7I7RYK1"/>
<sequence length="374" mass="40109">MTAACVVLVGPTDVRSAHPLPPEAAEEAVACIDDRYALVDDAVVSVDDLWTDLLRRAAGPSPNEVELVVPSWWPSPRTDRVAAAAARAGLEARVLRRSELMRDNVSHVVEVAPELVVVHPPHGSPDVVARVAEPALVVDAVVDLLRHGDLVTVDDPVRDLGTEIAERLRAQHVEVVEFDDASLVDAAAPERPAEDRPSNRTRCRAVAALGAAATVAALATASLWPSDVERSPPRTWLAEGRVTLEVPADWVTERIVDGPGSARVRVSAPDDRRHAMHVTQSPVPIGQSLGAAAEVVRTALAEQPDGVFTEFEPSATVAGLPAITYRENRPGARVRWTLRLDGHVRIAIGCEAATDVPAPDEHCLHAIRTAREWA</sequence>
<dbReference type="InterPro" id="IPR023840">
    <property type="entry name" value="T7SS_Rv3446c"/>
</dbReference>
<protein>
    <submittedName>
        <fullName evidence="1">Type VII secretion-associated protein</fullName>
    </submittedName>
</protein>
<proteinExistence type="predicted"/>
<name>A0A7I7RYK1_9MYCO</name>
<dbReference type="EMBL" id="AP022593">
    <property type="protein sequence ID" value="BBY49231.1"/>
    <property type="molecule type" value="Genomic_DNA"/>
</dbReference>
<evidence type="ECO:0000313" key="1">
    <source>
        <dbReference type="EMBL" id="BBY49231.1"/>
    </source>
</evidence>
<evidence type="ECO:0000313" key="2">
    <source>
        <dbReference type="Proteomes" id="UP000467428"/>
    </source>
</evidence>
<dbReference type="KEGG" id="marz:MARA_26990"/>